<organism evidence="1">
    <name type="scientific">Salmonella phage PMBT22</name>
    <dbReference type="NCBI Taxonomy" id="3153513"/>
    <lineage>
        <taxon>Viruses</taxon>
        <taxon>Duplodnaviria</taxon>
        <taxon>Heunggongvirae</taxon>
        <taxon>Uroviricota</taxon>
        <taxon>Caudoviricetes</taxon>
    </lineage>
</organism>
<protein>
    <submittedName>
        <fullName evidence="1">Uncharacterized protein</fullName>
    </submittedName>
</protein>
<name>A0AAU8GK59_9CAUD</name>
<accession>A0AAU8GK59</accession>
<proteinExistence type="predicted"/>
<dbReference type="EMBL" id="PP810245">
    <property type="protein sequence ID" value="XCH42084.1"/>
    <property type="molecule type" value="Genomic_DNA"/>
</dbReference>
<reference evidence="1" key="1">
    <citation type="submission" date="2024-05" db="EMBL/GenBank/DDBJ databases">
        <title>This phage originates from the Bacteriophage catalogue of the Bacteriophage Competence Centre, Department of Microbiology und Biotechnology, Max Rubner-Institut, Kiel, Germany.</title>
        <authorList>
            <person name="Sprotte S."/>
            <person name="Brinks E."/>
        </authorList>
    </citation>
    <scope>NUCLEOTIDE SEQUENCE</scope>
</reference>
<evidence type="ECO:0000313" key="1">
    <source>
        <dbReference type="EMBL" id="XCH42084.1"/>
    </source>
</evidence>
<sequence>MCFRQILEYAGIGRRDCLIGLLGTSTPRNIP</sequence>